<dbReference type="SUPFAM" id="SSF53098">
    <property type="entry name" value="Ribonuclease H-like"/>
    <property type="match status" value="1"/>
</dbReference>
<dbReference type="RefSeq" id="WP_110782822.1">
    <property type="nucleotide sequence ID" value="NZ_QJTI01000059.1"/>
</dbReference>
<dbReference type="PANTHER" id="PTHR33258:SF1">
    <property type="entry name" value="TRANSPOSASE INSL FOR INSERTION SEQUENCE ELEMENT IS186A-RELATED"/>
    <property type="match status" value="1"/>
</dbReference>
<dbReference type="InterPro" id="IPR047952">
    <property type="entry name" value="Transpos_IS4"/>
</dbReference>
<dbReference type="InterPro" id="IPR025399">
    <property type="entry name" value="DUF4372"/>
</dbReference>
<evidence type="ECO:0000313" key="8">
    <source>
        <dbReference type="Proteomes" id="UP000248148"/>
    </source>
</evidence>
<evidence type="ECO:0000256" key="2">
    <source>
        <dbReference type="ARBA" id="ARBA00022578"/>
    </source>
</evidence>
<evidence type="ECO:0000256" key="3">
    <source>
        <dbReference type="ARBA" id="ARBA00023125"/>
    </source>
</evidence>
<dbReference type="PANTHER" id="PTHR33258">
    <property type="entry name" value="TRANSPOSASE INSL FOR INSERTION SEQUENCE ELEMENT IS186A-RELATED"/>
    <property type="match status" value="1"/>
</dbReference>
<dbReference type="GO" id="GO:0004803">
    <property type="term" value="F:transposase activity"/>
    <property type="evidence" value="ECO:0007669"/>
    <property type="project" value="InterPro"/>
</dbReference>
<dbReference type="EMBL" id="QJTI01000059">
    <property type="protein sequence ID" value="PYE98986.1"/>
    <property type="molecule type" value="Genomic_DNA"/>
</dbReference>
<dbReference type="Proteomes" id="UP000248148">
    <property type="component" value="Unassembled WGS sequence"/>
</dbReference>
<evidence type="ECO:0000313" key="7">
    <source>
        <dbReference type="EMBL" id="PYE98986.1"/>
    </source>
</evidence>
<organism evidence="7 8">
    <name type="scientific">Rhodopseudomonas faecalis</name>
    <dbReference type="NCBI Taxonomy" id="99655"/>
    <lineage>
        <taxon>Bacteria</taxon>
        <taxon>Pseudomonadati</taxon>
        <taxon>Pseudomonadota</taxon>
        <taxon>Alphaproteobacteria</taxon>
        <taxon>Hyphomicrobiales</taxon>
        <taxon>Nitrobacteraceae</taxon>
        <taxon>Rhodopseudomonas</taxon>
    </lineage>
</organism>
<dbReference type="AlphaFoldDB" id="A0A318T6K0"/>
<name>A0A318T6K0_9BRAD</name>
<keyword evidence="2" id="KW-0815">Transposition</keyword>
<evidence type="ECO:0000259" key="6">
    <source>
        <dbReference type="Pfam" id="PF14294"/>
    </source>
</evidence>
<comment type="similarity">
    <text evidence="1">Belongs to the transposase 11 family.</text>
</comment>
<feature type="non-terminal residue" evidence="7">
    <location>
        <position position="350"/>
    </location>
</feature>
<dbReference type="InterPro" id="IPR002559">
    <property type="entry name" value="Transposase_11"/>
</dbReference>
<evidence type="ECO:0000256" key="4">
    <source>
        <dbReference type="ARBA" id="ARBA00023172"/>
    </source>
</evidence>
<evidence type="ECO:0000256" key="1">
    <source>
        <dbReference type="ARBA" id="ARBA00010075"/>
    </source>
</evidence>
<comment type="caution">
    <text evidence="7">The sequence shown here is derived from an EMBL/GenBank/DDBJ whole genome shotgun (WGS) entry which is preliminary data.</text>
</comment>
<dbReference type="NCBIfam" id="NF033592">
    <property type="entry name" value="transpos_IS4_1"/>
    <property type="match status" value="1"/>
</dbReference>
<keyword evidence="8" id="KW-1185">Reference proteome</keyword>
<protein>
    <submittedName>
        <fullName evidence="7">IS4 transposase</fullName>
    </submittedName>
</protein>
<accession>A0A318T6K0</accession>
<proteinExistence type="inferred from homology"/>
<sequence>MRFCDSIFGRLLKPLSRGQLAATVSRHDGDAYDKVFKSWDHLVALVFAQLAGIDSLRSLQAVWNANAHHHYHLGVGRLARSTLADASARRPVAIFAETFERLSGQADRTLKREGAQMLRLIDSTPIPLDQLVGWAAWNGRTRGLKLHVVYDPGADHPRQLAITPANVNDVTPGRQFPIEAGATYVFDKAYCSYAWWTRLHDEGALFVTRQKVSAQFRVTRWRRPRKCRGDGFTVIEDAEVKLVSKGDSKLAIPMRRVRVRRDDGSKLTLITNDLKRSAVEIAALYKARWQIELLFRWIKQHLKLRKFLGRSENAIRLQILAAMIAYLLLRIAARESRLVMPAIRFAGLVA</sequence>
<keyword evidence="4" id="KW-0233">DNA recombination</keyword>
<dbReference type="Pfam" id="PF01609">
    <property type="entry name" value="DDE_Tnp_1"/>
    <property type="match status" value="1"/>
</dbReference>
<feature type="domain" description="Transposase IS4-like" evidence="5">
    <location>
        <begin position="118"/>
        <end position="328"/>
    </location>
</feature>
<dbReference type="InterPro" id="IPR012337">
    <property type="entry name" value="RNaseH-like_sf"/>
</dbReference>
<dbReference type="GO" id="GO:0006313">
    <property type="term" value="P:DNA transposition"/>
    <property type="evidence" value="ECO:0007669"/>
    <property type="project" value="InterPro"/>
</dbReference>
<evidence type="ECO:0000259" key="5">
    <source>
        <dbReference type="Pfam" id="PF01609"/>
    </source>
</evidence>
<dbReference type="GO" id="GO:0003677">
    <property type="term" value="F:DNA binding"/>
    <property type="evidence" value="ECO:0007669"/>
    <property type="project" value="UniProtKB-KW"/>
</dbReference>
<dbReference type="Pfam" id="PF14294">
    <property type="entry name" value="DUF4372"/>
    <property type="match status" value="1"/>
</dbReference>
<gene>
    <name evidence="7" type="ORF">BJ122_1591</name>
</gene>
<feature type="domain" description="DUF4372" evidence="6">
    <location>
        <begin position="5"/>
        <end position="75"/>
    </location>
</feature>
<keyword evidence="3" id="KW-0238">DNA-binding</keyword>
<reference evidence="7 8" key="1">
    <citation type="submission" date="2018-06" db="EMBL/GenBank/DDBJ databases">
        <title>Genomic Encyclopedia of Archaeal and Bacterial Type Strains, Phase II (KMG-II): from individual species to whole genera.</title>
        <authorList>
            <person name="Goeker M."/>
        </authorList>
    </citation>
    <scope>NUCLEOTIDE SEQUENCE [LARGE SCALE GENOMIC DNA]</scope>
    <source>
        <strain evidence="7 8">JCM 11668</strain>
    </source>
</reference>